<evidence type="ECO:0000313" key="4">
    <source>
        <dbReference type="EMBL" id="KZC04993.1"/>
    </source>
</evidence>
<dbReference type="InterPro" id="IPR055469">
    <property type="entry name" value="DUF7041"/>
</dbReference>
<name>A0A154NZG0_DUFNO</name>
<sequence length="277" mass="31892">MTENQTEKVTVGGDAEGPCESVNVAAAPIRVPVFWPQKVALWFRQLEAQFTIGRITKDETKFGYVVAQLDGKYAEEVEDVICNPPEFDKYKAIKTELIKRLTDSGTTRIRKLLETEEIGDRTPTQFWRHLKELAGSSVNDEFLTEVWKDRLPVKTQLVLAATSDKDGVKLAEIADRIHEIPVERGRIAVVSHVSEMELLREELKQMRIQLDAVANNSRRQRWRSPAPSQFRRRFSSNSRQRDKSVSRELCWYHHKYAERAAKCIPPCNWSGNKPENK</sequence>
<dbReference type="PANTHER" id="PTHR33327">
    <property type="entry name" value="ENDONUCLEASE"/>
    <property type="match status" value="1"/>
</dbReference>
<reference evidence="4 5" key="1">
    <citation type="submission" date="2015-07" db="EMBL/GenBank/DDBJ databases">
        <title>The genome of Dufourea novaeangliae.</title>
        <authorList>
            <person name="Pan H."/>
            <person name="Kapheim K."/>
        </authorList>
    </citation>
    <scope>NUCLEOTIDE SEQUENCE [LARGE SCALE GENOMIC DNA]</scope>
    <source>
        <strain evidence="4">0120121106</strain>
        <tissue evidence="4">Whole body</tissue>
    </source>
</reference>
<dbReference type="Pfam" id="PF23055">
    <property type="entry name" value="DUF7041"/>
    <property type="match status" value="1"/>
</dbReference>
<keyword evidence="5" id="KW-1185">Reference proteome</keyword>
<evidence type="ECO:0000256" key="1">
    <source>
        <dbReference type="SAM" id="Coils"/>
    </source>
</evidence>
<dbReference type="STRING" id="178035.A0A154NZG0"/>
<evidence type="ECO:0000313" key="5">
    <source>
        <dbReference type="Proteomes" id="UP000076502"/>
    </source>
</evidence>
<evidence type="ECO:0000256" key="2">
    <source>
        <dbReference type="SAM" id="MobiDB-lite"/>
    </source>
</evidence>
<evidence type="ECO:0000259" key="3">
    <source>
        <dbReference type="Pfam" id="PF23055"/>
    </source>
</evidence>
<dbReference type="OrthoDB" id="7699407at2759"/>
<accession>A0A154NZG0</accession>
<dbReference type="PANTHER" id="PTHR33327:SF3">
    <property type="entry name" value="RNA-DIRECTED DNA POLYMERASE"/>
    <property type="match status" value="1"/>
</dbReference>
<dbReference type="OMA" id="HIDQICD"/>
<feature type="coiled-coil region" evidence="1">
    <location>
        <begin position="189"/>
        <end position="216"/>
    </location>
</feature>
<dbReference type="EMBL" id="KQ434784">
    <property type="protein sequence ID" value="KZC04993.1"/>
    <property type="molecule type" value="Genomic_DNA"/>
</dbReference>
<keyword evidence="1" id="KW-0175">Coiled coil</keyword>
<dbReference type="AlphaFoldDB" id="A0A154NZG0"/>
<feature type="domain" description="DUF7041" evidence="3">
    <location>
        <begin position="31"/>
        <end position="114"/>
    </location>
</feature>
<protein>
    <recommendedName>
        <fullName evidence="3">DUF7041 domain-containing protein</fullName>
    </recommendedName>
</protein>
<proteinExistence type="predicted"/>
<dbReference type="Proteomes" id="UP000076502">
    <property type="component" value="Unassembled WGS sequence"/>
</dbReference>
<organism evidence="4 5">
    <name type="scientific">Dufourea novaeangliae</name>
    <name type="common">Sweat bee</name>
    <dbReference type="NCBI Taxonomy" id="178035"/>
    <lineage>
        <taxon>Eukaryota</taxon>
        <taxon>Metazoa</taxon>
        <taxon>Ecdysozoa</taxon>
        <taxon>Arthropoda</taxon>
        <taxon>Hexapoda</taxon>
        <taxon>Insecta</taxon>
        <taxon>Pterygota</taxon>
        <taxon>Neoptera</taxon>
        <taxon>Endopterygota</taxon>
        <taxon>Hymenoptera</taxon>
        <taxon>Apocrita</taxon>
        <taxon>Aculeata</taxon>
        <taxon>Apoidea</taxon>
        <taxon>Anthophila</taxon>
        <taxon>Halictidae</taxon>
        <taxon>Rophitinae</taxon>
        <taxon>Dufourea</taxon>
    </lineage>
</organism>
<feature type="region of interest" description="Disordered" evidence="2">
    <location>
        <begin position="216"/>
        <end position="239"/>
    </location>
</feature>
<gene>
    <name evidence="4" type="ORF">WN55_06009</name>
</gene>